<organism evidence="2 3">
    <name type="scientific">Streptomyces glaucescens</name>
    <dbReference type="NCBI Taxonomy" id="1907"/>
    <lineage>
        <taxon>Bacteria</taxon>
        <taxon>Bacillati</taxon>
        <taxon>Actinomycetota</taxon>
        <taxon>Actinomycetes</taxon>
        <taxon>Kitasatosporales</taxon>
        <taxon>Streptomycetaceae</taxon>
        <taxon>Streptomyces</taxon>
    </lineage>
</organism>
<protein>
    <submittedName>
        <fullName evidence="2">Putative membrane protein</fullName>
    </submittedName>
</protein>
<name>A0A089Z9G8_STRGA</name>
<dbReference type="HOGENOM" id="CLU_2920769_0_0_11"/>
<dbReference type="EMBL" id="CP009438">
    <property type="protein sequence ID" value="AIS02401.1"/>
    <property type="molecule type" value="Genomic_DNA"/>
</dbReference>
<accession>A0A089Z9G8</accession>
<keyword evidence="1" id="KW-1133">Transmembrane helix</keyword>
<gene>
    <name evidence="2" type="ORF">SGLAU_32335</name>
</gene>
<dbReference type="KEGG" id="sgu:SGLAU_32335"/>
<evidence type="ECO:0000256" key="1">
    <source>
        <dbReference type="SAM" id="Phobius"/>
    </source>
</evidence>
<evidence type="ECO:0000313" key="3">
    <source>
        <dbReference type="Proteomes" id="UP000029482"/>
    </source>
</evidence>
<feature type="transmembrane region" description="Helical" evidence="1">
    <location>
        <begin position="9"/>
        <end position="28"/>
    </location>
</feature>
<reference evidence="3" key="1">
    <citation type="journal article" date="2015" name="J. Biotechnol.">
        <title>Complete genome sequence of the actinobacterium Streptomyces glaucescens GLA.O (DSM 40922) consisting of a linear chromosome and one linear plasmid.</title>
        <authorList>
            <person name="Ortseifen V."/>
            <person name="Winkler A."/>
            <person name="Albersmeier A."/>
            <person name="Wendler S."/>
            <person name="Puhler A."/>
            <person name="Kalinowski J."/>
            <person name="Ruckert C."/>
        </authorList>
    </citation>
    <scope>NUCLEOTIDE SEQUENCE [LARGE SCALE GENOMIC DNA]</scope>
    <source>
        <strain evidence="3">DSM 40922 / GLA O</strain>
    </source>
</reference>
<keyword evidence="1" id="KW-0472">Membrane</keyword>
<feature type="transmembrane region" description="Helical" evidence="1">
    <location>
        <begin position="34"/>
        <end position="55"/>
    </location>
</feature>
<keyword evidence="3" id="KW-1185">Reference proteome</keyword>
<proteinExistence type="predicted"/>
<dbReference type="Proteomes" id="UP000029482">
    <property type="component" value="Chromosome"/>
</dbReference>
<evidence type="ECO:0000313" key="2">
    <source>
        <dbReference type="EMBL" id="AIS02401.1"/>
    </source>
</evidence>
<keyword evidence="1" id="KW-0812">Transmembrane</keyword>
<dbReference type="AlphaFoldDB" id="A0A089Z9G8"/>
<sequence length="61" mass="6150">MASNPATKLTLFVVLGTAFGVLCIILGLSNGNYALLAAGVLATAGGLTLTMLAAARRRSSR</sequence>